<name>A0A5S6QYL7_TRIMR</name>
<dbReference type="AlphaFoldDB" id="A0A5S6QYL7"/>
<dbReference type="WBParaSite" id="TMUE_3000012350.1">
    <property type="protein sequence ID" value="TMUE_3000012350.1"/>
    <property type="gene ID" value="WBGene00285835"/>
</dbReference>
<evidence type="ECO:0000313" key="2">
    <source>
        <dbReference type="WBParaSite" id="TMUE_3000012350.1"/>
    </source>
</evidence>
<dbReference type="Proteomes" id="UP000046395">
    <property type="component" value="Unassembled WGS sequence"/>
</dbReference>
<proteinExistence type="predicted"/>
<evidence type="ECO:0000313" key="1">
    <source>
        <dbReference type="Proteomes" id="UP000046395"/>
    </source>
</evidence>
<reference evidence="2" key="1">
    <citation type="submission" date="2019-12" db="UniProtKB">
        <authorList>
            <consortium name="WormBaseParasite"/>
        </authorList>
    </citation>
    <scope>IDENTIFICATION</scope>
</reference>
<sequence length="132" mass="14865">MIMANEYSFFDPSQVHAVFMADYPRTEVVRTSVCFNGTTGPFHTTFSRMVSLFSVATWEWVRDGLFLQQFIERDQGPGASTGVGRQWFVPRELAYVAGLSAATSITVIRENVASGSTVVMKEWLRYYGLSDE</sequence>
<protein>
    <submittedName>
        <fullName evidence="2">Uncharacterized protein</fullName>
    </submittedName>
</protein>
<keyword evidence="1" id="KW-1185">Reference proteome</keyword>
<accession>A0A5S6QYL7</accession>
<organism evidence="1 2">
    <name type="scientific">Trichuris muris</name>
    <name type="common">Mouse whipworm</name>
    <dbReference type="NCBI Taxonomy" id="70415"/>
    <lineage>
        <taxon>Eukaryota</taxon>
        <taxon>Metazoa</taxon>
        <taxon>Ecdysozoa</taxon>
        <taxon>Nematoda</taxon>
        <taxon>Enoplea</taxon>
        <taxon>Dorylaimia</taxon>
        <taxon>Trichinellida</taxon>
        <taxon>Trichuridae</taxon>
        <taxon>Trichuris</taxon>
    </lineage>
</organism>